<gene>
    <name evidence="2" type="ORF">GCM10007874_39780</name>
</gene>
<keyword evidence="3" id="KW-1185">Reference proteome</keyword>
<evidence type="ECO:0000313" key="2">
    <source>
        <dbReference type="EMBL" id="GLS20961.1"/>
    </source>
</evidence>
<accession>A0ABQ6CRZ6</accession>
<dbReference type="Proteomes" id="UP001156882">
    <property type="component" value="Unassembled WGS sequence"/>
</dbReference>
<protein>
    <submittedName>
        <fullName evidence="2">Uncharacterized protein</fullName>
    </submittedName>
</protein>
<comment type="caution">
    <text evidence="2">The sequence shown here is derived from an EMBL/GenBank/DDBJ whole genome shotgun (WGS) entry which is preliminary data.</text>
</comment>
<evidence type="ECO:0000313" key="3">
    <source>
        <dbReference type="Proteomes" id="UP001156882"/>
    </source>
</evidence>
<feature type="region of interest" description="Disordered" evidence="1">
    <location>
        <begin position="103"/>
        <end position="125"/>
    </location>
</feature>
<name>A0ABQ6CRZ6_9HYPH</name>
<proteinExistence type="predicted"/>
<sequence>MLKSGALLFRKGFTVASFDIDLTDQIALEMIEEFRRTYPATDLNDPAVTTIWCPPTLSHLNCSVEPPVPALPIATSVAATLADGVLQDRVYWSAEGRMRFMSPDTQEGRRLVQRGAKPGDAGAVE</sequence>
<evidence type="ECO:0000256" key="1">
    <source>
        <dbReference type="SAM" id="MobiDB-lite"/>
    </source>
</evidence>
<reference evidence="3" key="1">
    <citation type="journal article" date="2019" name="Int. J. Syst. Evol. Microbiol.">
        <title>The Global Catalogue of Microorganisms (GCM) 10K type strain sequencing project: providing services to taxonomists for standard genome sequencing and annotation.</title>
        <authorList>
            <consortium name="The Broad Institute Genomics Platform"/>
            <consortium name="The Broad Institute Genome Sequencing Center for Infectious Disease"/>
            <person name="Wu L."/>
            <person name="Ma J."/>
        </authorList>
    </citation>
    <scope>NUCLEOTIDE SEQUENCE [LARGE SCALE GENOMIC DNA]</scope>
    <source>
        <strain evidence="3">NBRC 101365</strain>
    </source>
</reference>
<dbReference type="EMBL" id="BSPC01000038">
    <property type="protein sequence ID" value="GLS20961.1"/>
    <property type="molecule type" value="Genomic_DNA"/>
</dbReference>
<organism evidence="2 3">
    <name type="scientific">Labrys miyagiensis</name>
    <dbReference type="NCBI Taxonomy" id="346912"/>
    <lineage>
        <taxon>Bacteria</taxon>
        <taxon>Pseudomonadati</taxon>
        <taxon>Pseudomonadota</taxon>
        <taxon>Alphaproteobacteria</taxon>
        <taxon>Hyphomicrobiales</taxon>
        <taxon>Xanthobacteraceae</taxon>
        <taxon>Labrys</taxon>
    </lineage>
</organism>